<evidence type="ECO:0000256" key="3">
    <source>
        <dbReference type="ARBA" id="ARBA00004987"/>
    </source>
</evidence>
<dbReference type="InterPro" id="IPR019800">
    <property type="entry name" value="Glyco_hydro_3_AS"/>
</dbReference>
<keyword evidence="18" id="KW-1185">Reference proteome</keyword>
<dbReference type="Proteomes" id="UP000178912">
    <property type="component" value="Unassembled WGS sequence"/>
</dbReference>
<comment type="similarity">
    <text evidence="4 14">Belongs to the glycosyl hydrolase 3 family.</text>
</comment>
<dbReference type="InterPro" id="IPR017853">
    <property type="entry name" value="GH"/>
</dbReference>
<feature type="domain" description="Fibronectin type III-like" evidence="16">
    <location>
        <begin position="670"/>
        <end position="736"/>
    </location>
</feature>
<comment type="catalytic activity">
    <reaction evidence="1 14">
        <text>Hydrolysis of terminal, non-reducing beta-D-glucosyl residues with release of beta-D-glucose.</text>
        <dbReference type="EC" id="3.2.1.21"/>
    </reaction>
</comment>
<dbReference type="PANTHER" id="PTHR42715">
    <property type="entry name" value="BETA-GLUCOSIDASE"/>
    <property type="match status" value="1"/>
</dbReference>
<evidence type="ECO:0000256" key="4">
    <source>
        <dbReference type="ARBA" id="ARBA00005336"/>
    </source>
</evidence>
<dbReference type="OrthoDB" id="416222at2759"/>
<evidence type="ECO:0000259" key="16">
    <source>
        <dbReference type="SMART" id="SM01217"/>
    </source>
</evidence>
<feature type="signal peptide" evidence="15">
    <location>
        <begin position="1"/>
        <end position="26"/>
    </location>
</feature>
<keyword evidence="6" id="KW-0964">Secreted</keyword>
<dbReference type="InterPro" id="IPR036962">
    <property type="entry name" value="Glyco_hydro_3_N_sf"/>
</dbReference>
<dbReference type="InterPro" id="IPR001764">
    <property type="entry name" value="Glyco_hydro_3_N"/>
</dbReference>
<evidence type="ECO:0000313" key="17">
    <source>
        <dbReference type="EMBL" id="CZT02406.1"/>
    </source>
</evidence>
<dbReference type="Gene3D" id="2.60.40.10">
    <property type="entry name" value="Immunoglobulins"/>
    <property type="match status" value="1"/>
</dbReference>
<dbReference type="Gene3D" id="3.20.20.300">
    <property type="entry name" value="Glycoside hydrolase, family 3, N-terminal domain"/>
    <property type="match status" value="1"/>
</dbReference>
<accession>A0A1E1KW41</accession>
<dbReference type="InterPro" id="IPR050288">
    <property type="entry name" value="Cellulose_deg_GH3"/>
</dbReference>
<dbReference type="SMART" id="SM01217">
    <property type="entry name" value="Fn3_like"/>
    <property type="match status" value="1"/>
</dbReference>
<dbReference type="PROSITE" id="PS00775">
    <property type="entry name" value="GLYCOSYL_HYDROL_F3"/>
    <property type="match status" value="1"/>
</dbReference>
<protein>
    <recommendedName>
        <fullName evidence="5 14">beta-glucosidase</fullName>
        <ecNumber evidence="5 14">3.2.1.21</ecNumber>
    </recommendedName>
</protein>
<evidence type="ECO:0000256" key="13">
    <source>
        <dbReference type="ARBA" id="ARBA00023326"/>
    </source>
</evidence>
<evidence type="ECO:0000256" key="5">
    <source>
        <dbReference type="ARBA" id="ARBA00012744"/>
    </source>
</evidence>
<dbReference type="Pfam" id="PF01915">
    <property type="entry name" value="Glyco_hydro_3_C"/>
    <property type="match status" value="1"/>
</dbReference>
<reference evidence="18" key="1">
    <citation type="submission" date="2016-03" db="EMBL/GenBank/DDBJ databases">
        <authorList>
            <person name="Guldener U."/>
        </authorList>
    </citation>
    <scope>NUCLEOTIDE SEQUENCE [LARGE SCALE GENOMIC DNA]</scope>
    <source>
        <strain evidence="18">04CH-RAC-A.6.1</strain>
    </source>
</reference>
<keyword evidence="12 14" id="KW-0326">Glycosidase</keyword>
<dbReference type="SUPFAM" id="SSF52279">
    <property type="entry name" value="Beta-D-glucan exohydrolase, C-terminal domain"/>
    <property type="match status" value="1"/>
</dbReference>
<keyword evidence="10" id="KW-0325">Glycoprotein</keyword>
<dbReference type="EC" id="3.2.1.21" evidence="5 14"/>
<dbReference type="InterPro" id="IPR026891">
    <property type="entry name" value="Fn3-like"/>
</dbReference>
<feature type="chain" id="PRO_5009446430" description="beta-glucosidase" evidence="15">
    <location>
        <begin position="27"/>
        <end position="747"/>
    </location>
</feature>
<evidence type="ECO:0000256" key="6">
    <source>
        <dbReference type="ARBA" id="ARBA00022525"/>
    </source>
</evidence>
<evidence type="ECO:0000256" key="1">
    <source>
        <dbReference type="ARBA" id="ARBA00000448"/>
    </source>
</evidence>
<keyword evidence="9" id="KW-0136">Cellulose degradation</keyword>
<organism evidence="17 18">
    <name type="scientific">Rhynchosporium agropyri</name>
    <dbReference type="NCBI Taxonomy" id="914238"/>
    <lineage>
        <taxon>Eukaryota</taxon>
        <taxon>Fungi</taxon>
        <taxon>Dikarya</taxon>
        <taxon>Ascomycota</taxon>
        <taxon>Pezizomycotina</taxon>
        <taxon>Leotiomycetes</taxon>
        <taxon>Helotiales</taxon>
        <taxon>Ploettnerulaceae</taxon>
        <taxon>Rhynchosporium</taxon>
    </lineage>
</organism>
<keyword evidence="13 14" id="KW-0624">Polysaccharide degradation</keyword>
<evidence type="ECO:0000256" key="2">
    <source>
        <dbReference type="ARBA" id="ARBA00004613"/>
    </source>
</evidence>
<evidence type="ECO:0000256" key="10">
    <source>
        <dbReference type="ARBA" id="ARBA00023180"/>
    </source>
</evidence>
<name>A0A1E1KW41_9HELO</name>
<dbReference type="GO" id="GO:0005576">
    <property type="term" value="C:extracellular region"/>
    <property type="evidence" value="ECO:0007669"/>
    <property type="project" value="UniProtKB-SubCell"/>
</dbReference>
<dbReference type="Gene3D" id="3.40.50.1700">
    <property type="entry name" value="Glycoside hydrolase family 3 C-terminal domain"/>
    <property type="match status" value="2"/>
</dbReference>
<gene>
    <name evidence="17" type="ORF">RAG0_09590</name>
</gene>
<evidence type="ECO:0000256" key="7">
    <source>
        <dbReference type="ARBA" id="ARBA00022729"/>
    </source>
</evidence>
<keyword evidence="7 15" id="KW-0732">Signal</keyword>
<dbReference type="Pfam" id="PF14310">
    <property type="entry name" value="Fn3-like"/>
    <property type="match status" value="1"/>
</dbReference>
<sequence length="747" mass="81301">MKFPSFSSTPALSVFLLPLHLFSASAQHATVNITSDSYFYGQSPYVAPAALPSGSSESWTTAYAKATEFVSQLSQEEKSNLTFGVRATETRCVGFIAPIERLGFKGICLQDAGNRVRLADGVNAWSSGLHVGATWNKKLAYQRALRMGAEFKAKGVQIALGPVVGPIGRVAEGGRNWEGFSNDPYLCGVLAAETVRGIQENGVVASTKHFIGNEQELNRNPSTNSQRQKVESISSNIDDKTLHELYLWPFQDAVKAGTGNIMCSYNRVNNSYGCQNSKLQNGILKEELGFQGFVVTDWEALHGGYVAAEAGLDMVMPSGGVFWGSNLTAAINNGSMNASVLDNMATRIIATWYQFGQDSEDYPDPGVGIPRPLTAQHVFLDAATVPSSKQVLLNSAIEGHVLVKNTNGSRGLPLQKPELVSVFGYDAVSPTKNPTQRPSNRDSQIINQTMIVGGGSGANNRLYISSPLEALSQRAYEDNSQLLWDITNVNSTAQVHSASDACLVFINAWASEGYDRPGVHDDYSDALVNNIADQCHNTIVIVHNAGVRLVDVFIDHPNVTANESDYGALLSPTPPEGVYWLFPQDDFREGVYIDYRAFDEKNITPRYEFGFGLSYTTFEYSSLEIMKVDGSSTDEYPVGEIVEGGQEDLWDVLFHVTASVANSGTVNGAEVSQLYVGLPGGPVRQLRGFSKVDVAPGRSVDLKFDLQRRDLSVWDVVAQKWQLQKGDYKIYLGGSSRDLPLEGALNI</sequence>
<dbReference type="Pfam" id="PF00933">
    <property type="entry name" value="Glyco_hydro_3"/>
    <property type="match status" value="1"/>
</dbReference>
<dbReference type="EMBL" id="FJUX01000056">
    <property type="protein sequence ID" value="CZT02406.1"/>
    <property type="molecule type" value="Genomic_DNA"/>
</dbReference>
<keyword evidence="11 14" id="KW-0119">Carbohydrate metabolism</keyword>
<dbReference type="FunFam" id="2.60.40.10:FF:000757">
    <property type="entry name" value="Beta-glucosidase G"/>
    <property type="match status" value="1"/>
</dbReference>
<proteinExistence type="inferred from homology"/>
<evidence type="ECO:0000256" key="15">
    <source>
        <dbReference type="SAM" id="SignalP"/>
    </source>
</evidence>
<dbReference type="GO" id="GO:0030245">
    <property type="term" value="P:cellulose catabolic process"/>
    <property type="evidence" value="ECO:0007669"/>
    <property type="project" value="UniProtKB-UniPathway"/>
</dbReference>
<dbReference type="UniPathway" id="UPA00696"/>
<evidence type="ECO:0000256" key="12">
    <source>
        <dbReference type="ARBA" id="ARBA00023295"/>
    </source>
</evidence>
<dbReference type="FunFam" id="3.20.20.300:FF:000002">
    <property type="entry name" value="Probable beta-glucosidase"/>
    <property type="match status" value="1"/>
</dbReference>
<evidence type="ECO:0000256" key="11">
    <source>
        <dbReference type="ARBA" id="ARBA00023277"/>
    </source>
</evidence>
<evidence type="ECO:0000256" key="8">
    <source>
        <dbReference type="ARBA" id="ARBA00022801"/>
    </source>
</evidence>
<evidence type="ECO:0000256" key="14">
    <source>
        <dbReference type="RuleBase" id="RU361161"/>
    </source>
</evidence>
<comment type="subcellular location">
    <subcellularLocation>
        <location evidence="2">Secreted</location>
    </subcellularLocation>
</comment>
<keyword evidence="8 14" id="KW-0378">Hydrolase</keyword>
<dbReference type="InterPro" id="IPR013783">
    <property type="entry name" value="Ig-like_fold"/>
</dbReference>
<evidence type="ECO:0000256" key="9">
    <source>
        <dbReference type="ARBA" id="ARBA00023001"/>
    </source>
</evidence>
<dbReference type="SUPFAM" id="SSF51445">
    <property type="entry name" value="(Trans)glycosidases"/>
    <property type="match status" value="1"/>
</dbReference>
<dbReference type="PRINTS" id="PR00133">
    <property type="entry name" value="GLHYDRLASE3"/>
</dbReference>
<dbReference type="PANTHER" id="PTHR42715:SF5">
    <property type="entry name" value="BETA-GLUCOSIDASE M-RELATED"/>
    <property type="match status" value="1"/>
</dbReference>
<dbReference type="GO" id="GO:0008422">
    <property type="term" value="F:beta-glucosidase activity"/>
    <property type="evidence" value="ECO:0007669"/>
    <property type="project" value="UniProtKB-EC"/>
</dbReference>
<dbReference type="InterPro" id="IPR036881">
    <property type="entry name" value="Glyco_hydro_3_C_sf"/>
</dbReference>
<dbReference type="AlphaFoldDB" id="A0A1E1KW41"/>
<evidence type="ECO:0000313" key="18">
    <source>
        <dbReference type="Proteomes" id="UP000178912"/>
    </source>
</evidence>
<dbReference type="InterPro" id="IPR002772">
    <property type="entry name" value="Glyco_hydro_3_C"/>
</dbReference>
<comment type="pathway">
    <text evidence="3 14">Glycan metabolism; cellulose degradation.</text>
</comment>